<evidence type="ECO:0000313" key="2">
    <source>
        <dbReference type="Proteomes" id="UP000321954"/>
    </source>
</evidence>
<dbReference type="EMBL" id="CP042476">
    <property type="protein sequence ID" value="QED36729.1"/>
    <property type="molecule type" value="Genomic_DNA"/>
</dbReference>
<protein>
    <submittedName>
        <fullName evidence="1">Uncharacterized protein</fullName>
    </submittedName>
</protein>
<sequence>MKNFTSLLIILFIVNLSFSQTGWQPGMISSLDRFENVNERKAPLKYTGTPYIEEDFVPGTISDEAGNTREAYLRYNSIEEIVEIQIKDNGLQGIRVLPRVKELTYTLNDYKYIFGSFITSEGEKLEGYFIEYFEGDSYGLYGNPIPKLMDAEYSKRTLGHGRLPHLSVEVEYFIKTEDGIFTRVNLKNKDFKKILPQSAPGGK</sequence>
<gene>
    <name evidence="1" type="ORF">FK178_02925</name>
</gene>
<dbReference type="OrthoDB" id="1441843at2"/>
<proteinExistence type="predicted"/>
<reference evidence="1 2" key="1">
    <citation type="submission" date="2019-08" db="EMBL/GenBank/DDBJ databases">
        <title>Antarcticibacterium arcticum sp. nov., a bacterium isolated from marine sediment of the Canadian Beaufort Sea.</title>
        <authorList>
            <person name="Lee Y.M."/>
            <person name="Baek K."/>
            <person name="Lee D.-H."/>
            <person name="Shin S.C."/>
            <person name="Jin Y.K."/>
            <person name="Park Y."/>
        </authorList>
    </citation>
    <scope>NUCLEOTIDE SEQUENCE [LARGE SCALE GENOMIC DNA]</scope>
    <source>
        <strain evidence="1 2">PAMC 28998</strain>
    </source>
</reference>
<dbReference type="AlphaFoldDB" id="A0A5B8YLW2"/>
<organism evidence="1 2">
    <name type="scientific">Antarcticibacterium arcticum</name>
    <dbReference type="NCBI Taxonomy" id="2585771"/>
    <lineage>
        <taxon>Bacteria</taxon>
        <taxon>Pseudomonadati</taxon>
        <taxon>Bacteroidota</taxon>
        <taxon>Flavobacteriia</taxon>
        <taxon>Flavobacteriales</taxon>
        <taxon>Flavobacteriaceae</taxon>
        <taxon>Antarcticibacterium</taxon>
    </lineage>
</organism>
<dbReference type="Proteomes" id="UP000321954">
    <property type="component" value="Chromosome"/>
</dbReference>
<accession>A0A5B8YLW2</accession>
<keyword evidence="2" id="KW-1185">Reference proteome</keyword>
<name>A0A5B8YLW2_9FLAO</name>
<evidence type="ECO:0000313" key="1">
    <source>
        <dbReference type="EMBL" id="QED36729.1"/>
    </source>
</evidence>
<dbReference type="RefSeq" id="WP_146830837.1">
    <property type="nucleotide sequence ID" value="NZ_CP042476.1"/>
</dbReference>
<dbReference type="KEGG" id="anp:FK178_02925"/>